<organism evidence="6 7">
    <name type="scientific">Phialemonium thermophilum</name>
    <dbReference type="NCBI Taxonomy" id="223376"/>
    <lineage>
        <taxon>Eukaryota</taxon>
        <taxon>Fungi</taxon>
        <taxon>Dikarya</taxon>
        <taxon>Ascomycota</taxon>
        <taxon>Pezizomycotina</taxon>
        <taxon>Sordariomycetes</taxon>
        <taxon>Sordariomycetidae</taxon>
        <taxon>Cephalothecales</taxon>
        <taxon>Cephalothecaceae</taxon>
        <taxon>Phialemonium</taxon>
    </lineage>
</organism>
<dbReference type="Proteomes" id="UP001586593">
    <property type="component" value="Unassembled WGS sequence"/>
</dbReference>
<keyword evidence="3 5" id="KW-1133">Transmembrane helix</keyword>
<reference evidence="6 7" key="1">
    <citation type="journal article" date="2024" name="Commun. Biol.">
        <title>Comparative genomic analysis of thermophilic fungi reveals convergent evolutionary adaptations and gene losses.</title>
        <authorList>
            <person name="Steindorff A.S."/>
            <person name="Aguilar-Pontes M.V."/>
            <person name="Robinson A.J."/>
            <person name="Andreopoulos B."/>
            <person name="LaButti K."/>
            <person name="Kuo A."/>
            <person name="Mondo S."/>
            <person name="Riley R."/>
            <person name="Otillar R."/>
            <person name="Haridas S."/>
            <person name="Lipzen A."/>
            <person name="Grimwood J."/>
            <person name="Schmutz J."/>
            <person name="Clum A."/>
            <person name="Reid I.D."/>
            <person name="Moisan M.C."/>
            <person name="Butler G."/>
            <person name="Nguyen T.T.M."/>
            <person name="Dewar K."/>
            <person name="Conant G."/>
            <person name="Drula E."/>
            <person name="Henrissat B."/>
            <person name="Hansel C."/>
            <person name="Singer S."/>
            <person name="Hutchinson M.I."/>
            <person name="de Vries R.P."/>
            <person name="Natvig D.O."/>
            <person name="Powell A.J."/>
            <person name="Tsang A."/>
            <person name="Grigoriev I.V."/>
        </authorList>
    </citation>
    <scope>NUCLEOTIDE SEQUENCE [LARGE SCALE GENOMIC DNA]</scope>
    <source>
        <strain evidence="6 7">ATCC 24622</strain>
    </source>
</reference>
<feature type="transmembrane region" description="Helical" evidence="5">
    <location>
        <begin position="6"/>
        <end position="25"/>
    </location>
</feature>
<feature type="transmembrane region" description="Helical" evidence="5">
    <location>
        <begin position="132"/>
        <end position="150"/>
    </location>
</feature>
<keyword evidence="7" id="KW-1185">Reference proteome</keyword>
<feature type="transmembrane region" description="Helical" evidence="5">
    <location>
        <begin position="37"/>
        <end position="58"/>
    </location>
</feature>
<gene>
    <name evidence="6" type="ORF">VTK73DRAFT_231</name>
</gene>
<evidence type="ECO:0000313" key="7">
    <source>
        <dbReference type="Proteomes" id="UP001586593"/>
    </source>
</evidence>
<evidence type="ECO:0000256" key="3">
    <source>
        <dbReference type="ARBA" id="ARBA00022989"/>
    </source>
</evidence>
<name>A0ABR3XGH7_9PEZI</name>
<evidence type="ECO:0000313" key="6">
    <source>
        <dbReference type="EMBL" id="KAL1874754.1"/>
    </source>
</evidence>
<keyword evidence="2 5" id="KW-0812">Transmembrane</keyword>
<feature type="transmembrane region" description="Helical" evidence="5">
    <location>
        <begin position="64"/>
        <end position="83"/>
    </location>
</feature>
<dbReference type="Gene3D" id="1.20.1280.290">
    <property type="match status" value="1"/>
</dbReference>
<accession>A0ABR3XGH7</accession>
<dbReference type="EMBL" id="JAZHXJ010000102">
    <property type="protein sequence ID" value="KAL1874754.1"/>
    <property type="molecule type" value="Genomic_DNA"/>
</dbReference>
<evidence type="ECO:0000256" key="5">
    <source>
        <dbReference type="SAM" id="Phobius"/>
    </source>
</evidence>
<evidence type="ECO:0000256" key="4">
    <source>
        <dbReference type="ARBA" id="ARBA00023136"/>
    </source>
</evidence>
<evidence type="ECO:0000256" key="2">
    <source>
        <dbReference type="ARBA" id="ARBA00022692"/>
    </source>
</evidence>
<dbReference type="SMART" id="SM00679">
    <property type="entry name" value="CTNS"/>
    <property type="match status" value="2"/>
</dbReference>
<feature type="transmembrane region" description="Helical" evidence="5">
    <location>
        <begin position="156"/>
        <end position="179"/>
    </location>
</feature>
<dbReference type="InterPro" id="IPR006603">
    <property type="entry name" value="PQ-loop_rpt"/>
</dbReference>
<proteinExistence type="predicted"/>
<evidence type="ECO:0000256" key="1">
    <source>
        <dbReference type="ARBA" id="ARBA00004141"/>
    </source>
</evidence>
<dbReference type="PANTHER" id="PTHR14856:SF9">
    <property type="entry name" value="PQ-LOOP REPEAT-CONTAINING PROTEIN 1"/>
    <property type="match status" value="1"/>
</dbReference>
<evidence type="ECO:0008006" key="8">
    <source>
        <dbReference type="Google" id="ProtNLM"/>
    </source>
</evidence>
<dbReference type="InterPro" id="IPR052241">
    <property type="entry name" value="SLC66/Scramblase_ANY1"/>
</dbReference>
<dbReference type="Pfam" id="PF04193">
    <property type="entry name" value="PQ-loop"/>
    <property type="match status" value="1"/>
</dbReference>
<comment type="caution">
    <text evidence="6">The sequence shown here is derived from an EMBL/GenBank/DDBJ whole genome shotgun (WGS) entry which is preliminary data.</text>
</comment>
<keyword evidence="4 5" id="KW-0472">Membrane</keyword>
<comment type="subcellular location">
    <subcellularLocation>
        <location evidence="1">Membrane</location>
        <topology evidence="1">Multi-pass membrane protein</topology>
    </subcellularLocation>
</comment>
<sequence>MHWLTTLTGYATPIFLVLSPIISYSDQVYSMHRSKSSAGFSLDIPLIMLVASILRIFYYPGARFDTALLLQSVLMVGIQLLLLKTALDHRPPPSSKGGDASSPFAAAREGFWDMPRPYNFWQWRSPKPYWQFLLYLVITLMVLELILAPFDSVYPAYSLLVGYTGLSIEATLPLPQIFTNARSKSCKGFRLSVLASWLLGDCMKMYWFFTSPTKIPWAFKLSGSFQACCDFFLGVQYLMYGSADATLKDWELQASRKIGESSSWTEGVL</sequence>
<protein>
    <recommendedName>
        <fullName evidence="8">PQ loop repeat protein</fullName>
    </recommendedName>
</protein>
<dbReference type="PANTHER" id="PTHR14856">
    <property type="entry name" value="PQ-LOOP REPEAT-CONTAINING PROTEIN 1-LIKE PROTEIN"/>
    <property type="match status" value="1"/>
</dbReference>